<reference evidence="1 2" key="1">
    <citation type="journal article" date="2018" name="Proc. R. Soc. B">
        <title>A non-coding region near Follistatin controls head colour polymorphism in the Gouldian finch.</title>
        <authorList>
            <person name="Toomey M.B."/>
            <person name="Marques C.I."/>
            <person name="Andrade P."/>
            <person name="Araujo P.M."/>
            <person name="Sabatino S."/>
            <person name="Gazda M.A."/>
            <person name="Afonso S."/>
            <person name="Lopes R.J."/>
            <person name="Corbo J.C."/>
            <person name="Carneiro M."/>
        </authorList>
    </citation>
    <scope>NUCLEOTIDE SEQUENCE [LARGE SCALE GENOMIC DNA]</scope>
    <source>
        <strain evidence="1">Red01</strain>
        <tissue evidence="1">Muscle</tissue>
    </source>
</reference>
<evidence type="ECO:0000313" key="2">
    <source>
        <dbReference type="Proteomes" id="UP000276834"/>
    </source>
</evidence>
<name>A0A3L8SC37_CHLGU</name>
<proteinExistence type="predicted"/>
<sequence length="50" mass="5791">MNNCKGIYFIQQLPHGCRQSLNSATKTRGLCCKTKFCREFDLPQGLDRLR</sequence>
<protein>
    <submittedName>
        <fullName evidence="1">Uncharacterized protein</fullName>
    </submittedName>
</protein>
<accession>A0A3L8SC37</accession>
<comment type="caution">
    <text evidence="1">The sequence shown here is derived from an EMBL/GenBank/DDBJ whole genome shotgun (WGS) entry which is preliminary data.</text>
</comment>
<organism evidence="1 2">
    <name type="scientific">Chloebia gouldiae</name>
    <name type="common">Gouldian finch</name>
    <name type="synonym">Erythrura gouldiae</name>
    <dbReference type="NCBI Taxonomy" id="44316"/>
    <lineage>
        <taxon>Eukaryota</taxon>
        <taxon>Metazoa</taxon>
        <taxon>Chordata</taxon>
        <taxon>Craniata</taxon>
        <taxon>Vertebrata</taxon>
        <taxon>Euteleostomi</taxon>
        <taxon>Archelosauria</taxon>
        <taxon>Archosauria</taxon>
        <taxon>Dinosauria</taxon>
        <taxon>Saurischia</taxon>
        <taxon>Theropoda</taxon>
        <taxon>Coelurosauria</taxon>
        <taxon>Aves</taxon>
        <taxon>Neognathae</taxon>
        <taxon>Neoaves</taxon>
        <taxon>Telluraves</taxon>
        <taxon>Australaves</taxon>
        <taxon>Passeriformes</taxon>
        <taxon>Passeroidea</taxon>
        <taxon>Passeridae</taxon>
        <taxon>Chloebia</taxon>
    </lineage>
</organism>
<evidence type="ECO:0000313" key="1">
    <source>
        <dbReference type="EMBL" id="RLV99348.1"/>
    </source>
</evidence>
<keyword evidence="2" id="KW-1185">Reference proteome</keyword>
<gene>
    <name evidence="1" type="ORF">DV515_00009959</name>
</gene>
<dbReference type="EMBL" id="QUSF01000033">
    <property type="protein sequence ID" value="RLV99348.1"/>
    <property type="molecule type" value="Genomic_DNA"/>
</dbReference>
<dbReference type="Proteomes" id="UP000276834">
    <property type="component" value="Unassembled WGS sequence"/>
</dbReference>
<dbReference type="AlphaFoldDB" id="A0A3L8SC37"/>